<keyword evidence="2" id="KW-0853">WD repeat</keyword>
<dbReference type="GO" id="GO:0005829">
    <property type="term" value="C:cytosol"/>
    <property type="evidence" value="ECO:0007669"/>
    <property type="project" value="TreeGrafter"/>
</dbReference>
<dbReference type="PROSITE" id="PS51783">
    <property type="entry name" value="PH_BEACH"/>
    <property type="match status" value="1"/>
</dbReference>
<dbReference type="CDD" id="cd06071">
    <property type="entry name" value="Beach"/>
    <property type="match status" value="1"/>
</dbReference>
<feature type="compositionally biased region" description="Polar residues" evidence="5">
    <location>
        <begin position="1440"/>
        <end position="1449"/>
    </location>
</feature>
<feature type="compositionally biased region" description="Basic and acidic residues" evidence="5">
    <location>
        <begin position="1415"/>
        <end position="1433"/>
    </location>
</feature>
<evidence type="ECO:0000256" key="3">
    <source>
        <dbReference type="ARBA" id="ARBA00022737"/>
    </source>
</evidence>
<dbReference type="InterPro" id="IPR016024">
    <property type="entry name" value="ARM-type_fold"/>
</dbReference>
<evidence type="ECO:0000313" key="8">
    <source>
        <dbReference type="EMBL" id="CAF1144182.1"/>
    </source>
</evidence>
<evidence type="ECO:0008006" key="10">
    <source>
        <dbReference type="Google" id="ProtNLM"/>
    </source>
</evidence>
<evidence type="ECO:0000313" key="9">
    <source>
        <dbReference type="Proteomes" id="UP000663852"/>
    </source>
</evidence>
<feature type="region of interest" description="Disordered" evidence="5">
    <location>
        <begin position="1462"/>
        <end position="1485"/>
    </location>
</feature>
<feature type="compositionally biased region" description="Acidic residues" evidence="5">
    <location>
        <begin position="74"/>
        <end position="85"/>
    </location>
</feature>
<dbReference type="SUPFAM" id="SSF50729">
    <property type="entry name" value="PH domain-like"/>
    <property type="match status" value="1"/>
</dbReference>
<feature type="compositionally biased region" description="Polar residues" evidence="5">
    <location>
        <begin position="24"/>
        <end position="44"/>
    </location>
</feature>
<dbReference type="InterPro" id="IPR015943">
    <property type="entry name" value="WD40/YVTN_repeat-like_dom_sf"/>
</dbReference>
<dbReference type="Pfam" id="PF20426">
    <property type="entry name" value="NBCH_WD40"/>
    <property type="match status" value="1"/>
</dbReference>
<evidence type="ECO:0000259" key="7">
    <source>
        <dbReference type="PROSITE" id="PS51783"/>
    </source>
</evidence>
<dbReference type="InterPro" id="IPR023362">
    <property type="entry name" value="PH-BEACH_dom"/>
</dbReference>
<evidence type="ECO:0000259" key="6">
    <source>
        <dbReference type="PROSITE" id="PS50197"/>
    </source>
</evidence>
<feature type="compositionally biased region" description="Polar residues" evidence="5">
    <location>
        <begin position="1373"/>
        <end position="1383"/>
    </location>
</feature>
<dbReference type="Pfam" id="PF13385">
    <property type="entry name" value="Laminin_G_3"/>
    <property type="match status" value="1"/>
</dbReference>
<dbReference type="Pfam" id="PF20425">
    <property type="entry name" value="Neurobeachin"/>
    <property type="match status" value="1"/>
</dbReference>
<dbReference type="InterPro" id="IPR001680">
    <property type="entry name" value="WD40_rpt"/>
</dbReference>
<dbReference type="SUPFAM" id="SSF50978">
    <property type="entry name" value="WD40 repeat-like"/>
    <property type="match status" value="1"/>
</dbReference>
<dbReference type="InterPro" id="IPR050865">
    <property type="entry name" value="BEACH_Domain"/>
</dbReference>
<dbReference type="FunFam" id="1.10.1540.10:FF:000001">
    <property type="entry name" value="neurobeachin isoform X1"/>
    <property type="match status" value="1"/>
</dbReference>
<feature type="region of interest" description="Disordered" evidence="5">
    <location>
        <begin position="1"/>
        <end position="165"/>
    </location>
</feature>
<dbReference type="CDD" id="cd01201">
    <property type="entry name" value="PH_BEACH"/>
    <property type="match status" value="1"/>
</dbReference>
<evidence type="ECO:0000256" key="2">
    <source>
        <dbReference type="ARBA" id="ARBA00022574"/>
    </source>
</evidence>
<dbReference type="PANTHER" id="PTHR13743">
    <property type="entry name" value="BEIGE/BEACH-RELATED"/>
    <property type="match status" value="1"/>
</dbReference>
<feature type="region of interest" description="Disordered" evidence="5">
    <location>
        <begin position="1056"/>
        <end position="1095"/>
    </location>
</feature>
<feature type="domain" description="BEACH" evidence="6">
    <location>
        <begin position="1885"/>
        <end position="2174"/>
    </location>
</feature>
<dbReference type="Gene3D" id="1.10.1540.10">
    <property type="entry name" value="BEACH domain"/>
    <property type="match status" value="1"/>
</dbReference>
<dbReference type="InterPro" id="IPR000409">
    <property type="entry name" value="BEACH_dom"/>
</dbReference>
<dbReference type="GO" id="GO:0016020">
    <property type="term" value="C:membrane"/>
    <property type="evidence" value="ECO:0007669"/>
    <property type="project" value="UniProtKB-SubCell"/>
</dbReference>
<feature type="compositionally biased region" description="Polar residues" evidence="5">
    <location>
        <begin position="1694"/>
        <end position="1707"/>
    </location>
</feature>
<dbReference type="SUPFAM" id="SSF48371">
    <property type="entry name" value="ARM repeat"/>
    <property type="match status" value="2"/>
</dbReference>
<dbReference type="Pfam" id="PF02138">
    <property type="entry name" value="Beach"/>
    <property type="match status" value="1"/>
</dbReference>
<dbReference type="OrthoDB" id="26681at2759"/>
<dbReference type="SUPFAM" id="SSF81837">
    <property type="entry name" value="BEACH domain"/>
    <property type="match status" value="1"/>
</dbReference>
<dbReference type="InterPro" id="IPR010508">
    <property type="entry name" value="NBEA-like_DUF1088"/>
</dbReference>
<dbReference type="InterPro" id="IPR013320">
    <property type="entry name" value="ConA-like_dom_sf"/>
</dbReference>
<dbReference type="GO" id="GO:0019901">
    <property type="term" value="F:protein kinase binding"/>
    <property type="evidence" value="ECO:0007669"/>
    <property type="project" value="TreeGrafter"/>
</dbReference>
<evidence type="ECO:0000256" key="5">
    <source>
        <dbReference type="SAM" id="MobiDB-lite"/>
    </source>
</evidence>
<dbReference type="InterPro" id="IPR036372">
    <property type="entry name" value="BEACH_dom_sf"/>
</dbReference>
<feature type="compositionally biased region" description="Polar residues" evidence="5">
    <location>
        <begin position="1066"/>
        <end position="1078"/>
    </location>
</feature>
<keyword evidence="4" id="KW-0472">Membrane</keyword>
<dbReference type="InterPro" id="IPR046851">
    <property type="entry name" value="NBCH_WD40"/>
</dbReference>
<dbReference type="EMBL" id="CAJNOJ010000116">
    <property type="protein sequence ID" value="CAF1144182.1"/>
    <property type="molecule type" value="Genomic_DNA"/>
</dbReference>
<organism evidence="8 9">
    <name type="scientific">Adineta ricciae</name>
    <name type="common">Rotifer</name>
    <dbReference type="NCBI Taxonomy" id="249248"/>
    <lineage>
        <taxon>Eukaryota</taxon>
        <taxon>Metazoa</taxon>
        <taxon>Spiralia</taxon>
        <taxon>Gnathifera</taxon>
        <taxon>Rotifera</taxon>
        <taxon>Eurotatoria</taxon>
        <taxon>Bdelloidea</taxon>
        <taxon>Adinetida</taxon>
        <taxon>Adinetidae</taxon>
        <taxon>Adineta</taxon>
    </lineage>
</organism>
<evidence type="ECO:0000256" key="1">
    <source>
        <dbReference type="ARBA" id="ARBA00004370"/>
    </source>
</evidence>
<accession>A0A814S8T3</accession>
<dbReference type="InterPro" id="IPR046852">
    <property type="entry name" value="Neurobeachin_a-sol"/>
</dbReference>
<dbReference type="GO" id="GO:0008104">
    <property type="term" value="P:intracellular protein localization"/>
    <property type="evidence" value="ECO:0007669"/>
    <property type="project" value="TreeGrafter"/>
</dbReference>
<dbReference type="Pfam" id="PF15787">
    <property type="entry name" value="DUF4704"/>
    <property type="match status" value="1"/>
</dbReference>
<dbReference type="Pfam" id="PF06469">
    <property type="entry name" value="DUF1088"/>
    <property type="match status" value="1"/>
</dbReference>
<reference evidence="8" key="1">
    <citation type="submission" date="2021-02" db="EMBL/GenBank/DDBJ databases">
        <authorList>
            <person name="Nowell W R."/>
        </authorList>
    </citation>
    <scope>NUCLEOTIDE SEQUENCE</scope>
</reference>
<dbReference type="InterPro" id="IPR011993">
    <property type="entry name" value="PH-like_dom_sf"/>
</dbReference>
<gene>
    <name evidence="8" type="ORF">EDS130_LOCUS22254</name>
</gene>
<feature type="region of interest" description="Disordered" evidence="5">
    <location>
        <begin position="1691"/>
        <end position="1712"/>
    </location>
</feature>
<dbReference type="SMART" id="SM00320">
    <property type="entry name" value="WD40"/>
    <property type="match status" value="5"/>
</dbReference>
<dbReference type="SMART" id="SM01026">
    <property type="entry name" value="Beach"/>
    <property type="match status" value="1"/>
</dbReference>
<keyword evidence="3" id="KW-0677">Repeat</keyword>
<feature type="compositionally biased region" description="Basic and acidic residues" evidence="5">
    <location>
        <begin position="1"/>
        <end position="22"/>
    </location>
</feature>
<evidence type="ECO:0000256" key="4">
    <source>
        <dbReference type="ARBA" id="ARBA00023136"/>
    </source>
</evidence>
<dbReference type="PROSITE" id="PS50197">
    <property type="entry name" value="BEACH"/>
    <property type="match status" value="1"/>
</dbReference>
<proteinExistence type="predicted"/>
<feature type="compositionally biased region" description="Polar residues" evidence="5">
    <location>
        <begin position="1390"/>
        <end position="1414"/>
    </location>
</feature>
<dbReference type="Pfam" id="PF14844">
    <property type="entry name" value="PH_BEACH"/>
    <property type="match status" value="1"/>
</dbReference>
<comment type="subcellular location">
    <subcellularLocation>
        <location evidence="1">Membrane</location>
    </subcellularLocation>
</comment>
<dbReference type="Proteomes" id="UP000663852">
    <property type="component" value="Unassembled WGS sequence"/>
</dbReference>
<feature type="compositionally biased region" description="Basic and acidic residues" evidence="5">
    <location>
        <begin position="1056"/>
        <end position="1065"/>
    </location>
</feature>
<name>A0A814S8T3_ADIRI</name>
<feature type="compositionally biased region" description="Polar residues" evidence="5">
    <location>
        <begin position="155"/>
        <end position="164"/>
    </location>
</feature>
<protein>
    <recommendedName>
        <fullName evidence="10">Neurobeachin-like protein</fullName>
    </recommendedName>
</protein>
<feature type="compositionally biased region" description="Polar residues" evidence="5">
    <location>
        <begin position="1085"/>
        <end position="1095"/>
    </location>
</feature>
<dbReference type="PANTHER" id="PTHR13743:SF162">
    <property type="entry name" value="NEUROBEACHIN"/>
    <property type="match status" value="1"/>
</dbReference>
<dbReference type="SUPFAM" id="SSF49899">
    <property type="entry name" value="Concanavalin A-like lectins/glucanases"/>
    <property type="match status" value="1"/>
</dbReference>
<dbReference type="InterPro" id="IPR036322">
    <property type="entry name" value="WD40_repeat_dom_sf"/>
</dbReference>
<sequence>MSNEIKDNEEIHSDKENSHEVSQENEQSVSIENGQIEETTTAQPTDERDHQTEIESENPELAKEATFTDVDIDKTEEENKEDNIEEHDQSTSQPPAPSEEHSSIEENTSEAVPLPEENQPAEPVQSENSSALLTAEEDSSTVTATEKNETPVVRIQSQQSNGSDDANHLLQTIADKSNKEASSAILNTLVEGDFDLDKNYIIQKPRNLTELFAVFNKMSSSLQAELLSVLIGIMRKSERNLLASVDAQIYGKVLEVLNETDDDVVADLLVDILTVLTSLTINVHELKLLLRYLKTENRVWKKHAVKLLNIFKNLPHRHGPDEFFNFPGRNGSGIVLPPIKTWPYQNGFTITTWFRIDPVANSVIEKEKPYLYWFCTSKGHGYTAHFVGNCLVISYSKLKEKAFQHCIQYEFKPREWYMISFAHQYQRWGKSSIHCYINGQLVSNAYFPWSIESGDLFDKCYIGCTPDRNDLTSFSGQLSTFYLFSIYLDAMIIQGLYKLGPAYKNQLKFENESAHVLSEAQRKAMYDGKLMNSIVFNYNPIACEEQLVLQAGPKMNVSHFVHTAHAQMLSNVRSVITHSIYSTLHSVGGIQVFFPLFGQIDHQQTDGSTNYNVCGILLTTLCELIERSYTIQHQMLNSKGFLAIGYHLEKASKQHINMDVLNSLISLTTFFVKIQSKNSPLLLKQLFVHIFFNPGIWIYCSVDVQMRLYTYLATEFVSYSEIYNLIQPISGIIQTLHTIKFFYWIVDPSQRSGYQPKGCDGNRPTREQIIEMRRYMLLYLKQLVISSAGTQEEELQAIINYLHTVHEDENLIDVLNMAVNLMSEHPKTMVPAFDRRNGIRTVFKLLASSSESIRLQALKLLGFFLQRSTLKRKSDSMQPYNLFSLLADRLLLHPNSFTMASYNVLFEILVERISGLMVEKRSSEITADWRIENSSMIKVIATLLRDIPDSIHLYDIKIRFLDDLLLLSSTSRENRRIILQMSVWQDYLLALAYVYPTSDIQTEITDRVFQLLKLLLYHAIKFEYGGWRVWIDTLSILHGRVTREDYYKKINKMVENAKENDENEPKQSPSTPTASGSETPVDGQSAATPTKSTSNRQVFKSSRLLPFTISEFKYSPLHLRLLNSVFDSIESDVRLWRSDTTRPITDAINHTDNQIFCVNVVHIISQMADVLCNACGGLLPLLASATSATHEIEILENTEGLSSTEALRILKRVMGLSDLFILANSGSFSELEQEKSMPSGGILRQCLRLTMTNAVRHCMECRFQKYDASKTNLTLLTPKGTIRDPLEIILELTYLMQTSENDSNDDDISQLIASFIKNPESVLQELDIQRLRAIIYRDVDDTKQSQYLALAIVYFASVLMVSRYRDIIESNQTSLSRQTSVASTPAAIRNGSTSESNVDTASVNGVTPLATNHKNNIEKSHESTAADDTKNGIDTEDSQSTDQTSIDTNNATTQYASIASIPTDASAPIDQSQLPETKLPDYPKANFNTTERSVVNISEKLERTLSNIAPFLRDIFIEFSHILTKTLVGSHGQELLPSGLHALKQTASVIELVMLLCSQEWQNSLQKHAGLAFIELVNEGRLLAHASKDHVVKVANEADFILNRMRAEDIRKASDFEQLSAQTTVERKEEEQLCDHFITAARQRHQVIASRLKEKFLAMMINDKTAYLNSARPFWKLDSWEDDLRRRRRLVRNPNGTTHSEAAQKSTSNEHNDDLITTVIKEESLLKQLKQQKAQNYNQTLPEEDEMLQVDEKDLDQDFSGPIRFSTECSLICGTVVVRGTLAITHNAMLFDSDEYDDSYTKLDTKMFPYVENLHGKWHFNEIRAVFARRHLLQDKALEIFVSNRTSTMFAFTDRTVVKKVVNFLPRVGVGGRYGLPQQRRTSLASPKQLFRSANMTQRWQRREITNFEYLMYLNTISGRTYQDLNQYPIFPWVIADYESEKLDLNSPSTYRDLSKPVGALNPTRKAFFMERYNNWESDTVPPFHYGTHYSTAAFTLSWLIRLEPFTTFYLNLQEGKFDHANRTFHSIPVSWQNCQRDSSDVKELIPEFFSLPEMFTNCNHYKLGRTEDGLKVDNVILPKWAQTPEDFIRINRAALESEFVSCHLHHWIDLIFGYKQRGPEAIRAVNVFYYLTYEGAVNLDTITNPTDRAAIETQIRNFGQAPSQLLTEPHPPRNSAMTLTPMMYNVTPEDVSMIMKFSSNAPIIHVSANTNPSLSSQIVVTISNKHDFSMNKYNPNVGLTTQIYPDSSQAAASQQAQLPLSMDPVLVSNLNLNRRHLGDNFDERIQQRHQSFVVTADNRFIISTGYWDKSFRVQNTDMAKITQVLYGHFDIVTCICRSETTMAGNCFLATGSRDCAVCIWIWNGTKGAIVDREYPNQEINPSPAAILTGHDTEITCLWISAELGIVLSGSKQSLVLQHTLNGDILRSFENPSATATSRLLALSNDGDIIVCYDRSKLCLYTLNGKLMRQAIFEDETIQSMVLSADGQYTVIGGDRGYVQIIRTHDLQPVYAYPQCDASIRSLAVTHDQKYIMAGLSTGCLIVFNVNFNVLGQPRREPSTPTGNVQ</sequence>
<dbReference type="Gene3D" id="2.30.29.30">
    <property type="entry name" value="Pleckstrin-homology domain (PH domain)/Phosphotyrosine-binding domain (PTB)"/>
    <property type="match status" value="1"/>
</dbReference>
<feature type="domain" description="BEACH-type PH" evidence="7">
    <location>
        <begin position="1758"/>
        <end position="1866"/>
    </location>
</feature>
<feature type="region of interest" description="Disordered" evidence="5">
    <location>
        <begin position="1373"/>
        <end position="1449"/>
    </location>
</feature>
<comment type="caution">
    <text evidence="8">The sequence shown here is derived from an EMBL/GenBank/DDBJ whole genome shotgun (WGS) entry which is preliminary data.</text>
</comment>
<dbReference type="Gene3D" id="2.130.10.10">
    <property type="entry name" value="YVTN repeat-like/Quinoprotein amine dehydrogenase"/>
    <property type="match status" value="1"/>
</dbReference>
<dbReference type="InterPro" id="IPR031570">
    <property type="entry name" value="NBEA/BDCP_DUF4704"/>
</dbReference>